<proteinExistence type="predicted"/>
<protein>
    <submittedName>
        <fullName evidence="1">Uncharacterized protein</fullName>
    </submittedName>
</protein>
<reference evidence="1 2" key="1">
    <citation type="submission" date="2021-06" db="EMBL/GenBank/DDBJ databases">
        <title>Caerostris extrusa draft genome.</title>
        <authorList>
            <person name="Kono N."/>
            <person name="Arakawa K."/>
        </authorList>
    </citation>
    <scope>NUCLEOTIDE SEQUENCE [LARGE SCALE GENOMIC DNA]</scope>
</reference>
<keyword evidence="2" id="KW-1185">Reference proteome</keyword>
<name>A0AAV4TI49_CAEEX</name>
<accession>A0AAV4TI49</accession>
<comment type="caution">
    <text evidence="1">The sequence shown here is derived from an EMBL/GenBank/DDBJ whole genome shotgun (WGS) entry which is preliminary data.</text>
</comment>
<organism evidence="1 2">
    <name type="scientific">Caerostris extrusa</name>
    <name type="common">Bark spider</name>
    <name type="synonym">Caerostris bankana</name>
    <dbReference type="NCBI Taxonomy" id="172846"/>
    <lineage>
        <taxon>Eukaryota</taxon>
        <taxon>Metazoa</taxon>
        <taxon>Ecdysozoa</taxon>
        <taxon>Arthropoda</taxon>
        <taxon>Chelicerata</taxon>
        <taxon>Arachnida</taxon>
        <taxon>Araneae</taxon>
        <taxon>Araneomorphae</taxon>
        <taxon>Entelegynae</taxon>
        <taxon>Araneoidea</taxon>
        <taxon>Araneidae</taxon>
        <taxon>Caerostris</taxon>
    </lineage>
</organism>
<dbReference type="Proteomes" id="UP001054945">
    <property type="component" value="Unassembled WGS sequence"/>
</dbReference>
<dbReference type="AlphaFoldDB" id="A0AAV4TI49"/>
<dbReference type="EMBL" id="BPLR01011321">
    <property type="protein sequence ID" value="GIY45799.1"/>
    <property type="molecule type" value="Genomic_DNA"/>
</dbReference>
<evidence type="ECO:0000313" key="2">
    <source>
        <dbReference type="Proteomes" id="UP001054945"/>
    </source>
</evidence>
<sequence>MSVPDSLLESLKFPVPPLHDPFPATQRNIGDIWYMVDIGDIWVYGRYGDIWYMVDIGDIWIYGREIFGFWSLYLRVIGSKFIQNQKLSYFCLGRTRDYGIKLSLTERIRQIEAGLLRMDFGRYHSVCCGSE</sequence>
<evidence type="ECO:0000313" key="1">
    <source>
        <dbReference type="EMBL" id="GIY45799.1"/>
    </source>
</evidence>
<gene>
    <name evidence="1" type="ORF">CEXT_22261</name>
</gene>